<protein>
    <submittedName>
        <fullName evidence="2">Uncharacterized protein</fullName>
    </submittedName>
</protein>
<organism evidence="2 3">
    <name type="scientific">Staurois parvus</name>
    <dbReference type="NCBI Taxonomy" id="386267"/>
    <lineage>
        <taxon>Eukaryota</taxon>
        <taxon>Metazoa</taxon>
        <taxon>Chordata</taxon>
        <taxon>Craniata</taxon>
        <taxon>Vertebrata</taxon>
        <taxon>Euteleostomi</taxon>
        <taxon>Amphibia</taxon>
        <taxon>Batrachia</taxon>
        <taxon>Anura</taxon>
        <taxon>Neobatrachia</taxon>
        <taxon>Ranoidea</taxon>
        <taxon>Ranidae</taxon>
        <taxon>Staurois</taxon>
    </lineage>
</organism>
<feature type="compositionally biased region" description="Basic and acidic residues" evidence="1">
    <location>
        <begin position="11"/>
        <end position="31"/>
    </location>
</feature>
<dbReference type="Proteomes" id="UP001162483">
    <property type="component" value="Unassembled WGS sequence"/>
</dbReference>
<accession>A0ABN9C6N6</accession>
<reference evidence="2" key="1">
    <citation type="submission" date="2023-05" db="EMBL/GenBank/DDBJ databases">
        <authorList>
            <person name="Stuckert A."/>
        </authorList>
    </citation>
    <scope>NUCLEOTIDE SEQUENCE</scope>
</reference>
<evidence type="ECO:0000313" key="2">
    <source>
        <dbReference type="EMBL" id="CAI9555321.1"/>
    </source>
</evidence>
<keyword evidence="3" id="KW-1185">Reference proteome</keyword>
<feature type="region of interest" description="Disordered" evidence="1">
    <location>
        <begin position="1"/>
        <end position="41"/>
    </location>
</feature>
<gene>
    <name evidence="2" type="ORF">SPARVUS_LOCUS4363886</name>
</gene>
<comment type="caution">
    <text evidence="2">The sequence shown here is derived from an EMBL/GenBank/DDBJ whole genome shotgun (WGS) entry which is preliminary data.</text>
</comment>
<evidence type="ECO:0000256" key="1">
    <source>
        <dbReference type="SAM" id="MobiDB-lite"/>
    </source>
</evidence>
<proteinExistence type="predicted"/>
<feature type="compositionally biased region" description="Basic residues" evidence="1">
    <location>
        <begin position="1"/>
        <end position="10"/>
    </location>
</feature>
<evidence type="ECO:0000313" key="3">
    <source>
        <dbReference type="Proteomes" id="UP001162483"/>
    </source>
</evidence>
<sequence>MHSPKKKKHQTEHEQSDSTRYVLPKDKRGALEEGEYQNGQD</sequence>
<name>A0ABN9C6N6_9NEOB</name>
<dbReference type="EMBL" id="CATNWA010008058">
    <property type="protein sequence ID" value="CAI9555321.1"/>
    <property type="molecule type" value="Genomic_DNA"/>
</dbReference>